<reference evidence="4" key="2">
    <citation type="submission" date="2016-11" db="UniProtKB">
        <authorList>
            <consortium name="WormBaseParasite"/>
        </authorList>
    </citation>
    <scope>IDENTIFICATION</scope>
</reference>
<proteinExistence type="predicted"/>
<dbReference type="Proteomes" id="UP000095285">
    <property type="component" value="Unassembled WGS sequence"/>
</dbReference>
<protein>
    <submittedName>
        <fullName evidence="4">C2H2-type domain-containing protein</fullName>
    </submittedName>
</protein>
<evidence type="ECO:0000313" key="2">
    <source>
        <dbReference type="EMBL" id="EJD75627.1"/>
    </source>
</evidence>
<dbReference type="RefSeq" id="XP_020306479.1">
    <property type="nucleotide sequence ID" value="XM_020449929.1"/>
</dbReference>
<dbReference type="OrthoDB" id="5820728at2759"/>
<keyword evidence="3" id="KW-1185">Reference proteome</keyword>
<dbReference type="GeneID" id="9940567"/>
<feature type="compositionally biased region" description="Polar residues" evidence="1">
    <location>
        <begin position="569"/>
        <end position="578"/>
    </location>
</feature>
<dbReference type="CTD" id="9940567"/>
<feature type="region of interest" description="Disordered" evidence="1">
    <location>
        <begin position="549"/>
        <end position="578"/>
    </location>
</feature>
<dbReference type="EMBL" id="JH712120">
    <property type="protein sequence ID" value="EJD75627.1"/>
    <property type="molecule type" value="Genomic_DNA"/>
</dbReference>
<dbReference type="KEGG" id="loa:LOAG_17269"/>
<accession>A0A1S0ULA6</accession>
<organism evidence="3 4">
    <name type="scientific">Loa loa</name>
    <name type="common">Eye worm</name>
    <name type="synonym">Filaria loa</name>
    <dbReference type="NCBI Taxonomy" id="7209"/>
    <lineage>
        <taxon>Eukaryota</taxon>
        <taxon>Metazoa</taxon>
        <taxon>Ecdysozoa</taxon>
        <taxon>Nematoda</taxon>
        <taxon>Chromadorea</taxon>
        <taxon>Rhabditida</taxon>
        <taxon>Spirurina</taxon>
        <taxon>Spiruromorpha</taxon>
        <taxon>Filarioidea</taxon>
        <taxon>Onchocercidae</taxon>
        <taxon>Loa</taxon>
    </lineage>
</organism>
<dbReference type="WBParaSite" id="EN70_6139">
    <property type="protein sequence ID" value="EN70_6139"/>
    <property type="gene ID" value="EN70_6139"/>
</dbReference>
<evidence type="ECO:0000313" key="3">
    <source>
        <dbReference type="Proteomes" id="UP000095285"/>
    </source>
</evidence>
<gene>
    <name evidence="2 4" type="ORF">LOAG_17269</name>
</gene>
<evidence type="ECO:0000256" key="1">
    <source>
        <dbReference type="SAM" id="MobiDB-lite"/>
    </source>
</evidence>
<accession>A0A1I7VTS2</accession>
<evidence type="ECO:0000313" key="4">
    <source>
        <dbReference type="WBParaSite" id="EN70_6139"/>
    </source>
</evidence>
<name>A0A1I7VTS2_LOALO</name>
<dbReference type="OMA" id="STIQKQP"/>
<dbReference type="AlphaFoldDB" id="A0A1I7VTS2"/>
<reference evidence="2 3" key="1">
    <citation type="submission" date="2012-04" db="EMBL/GenBank/DDBJ databases">
        <title>The Genome Sequence of Loa loa.</title>
        <authorList>
            <consortium name="The Broad Institute Genome Sequencing Platform"/>
            <consortium name="Broad Institute Genome Sequencing Center for Infectious Disease"/>
            <person name="Nutman T.B."/>
            <person name="Fink D.L."/>
            <person name="Russ C."/>
            <person name="Young S."/>
            <person name="Zeng Q."/>
            <person name="Gargeya S."/>
            <person name="Alvarado L."/>
            <person name="Berlin A."/>
            <person name="Chapman S.B."/>
            <person name="Chen Z."/>
            <person name="Freedman E."/>
            <person name="Gellesch M."/>
            <person name="Goldberg J."/>
            <person name="Griggs A."/>
            <person name="Gujja S."/>
            <person name="Heilman E.R."/>
            <person name="Heiman D."/>
            <person name="Howarth C."/>
            <person name="Mehta T."/>
            <person name="Neiman D."/>
            <person name="Pearson M."/>
            <person name="Roberts A."/>
            <person name="Saif S."/>
            <person name="Shea T."/>
            <person name="Shenoy N."/>
            <person name="Sisk P."/>
            <person name="Stolte C."/>
            <person name="Sykes S."/>
            <person name="White J."/>
            <person name="Yandava C."/>
            <person name="Haas B."/>
            <person name="Henn M.R."/>
            <person name="Nusbaum C."/>
            <person name="Birren B."/>
        </authorList>
    </citation>
    <scope>NUCLEOTIDE SEQUENCE [LARGE SCALE GENOMIC DNA]</scope>
</reference>
<sequence>MDCSELWCLASVDGGECKETFDTYDEFEEHFCQKHLDLALFACGAKGCTAQFGTILQIFRHLAICKRRGKKIKLLQYSDSALESLTALDRAKLLAVQCCVKRAKRAGELAEIDGDITTKRSGKSNSAHCAHFSAQCSLDGMSFCSLLDDEQVHESVIEPPKIQVEDIEPEPNFSRKERAVTPARQAAWRLKEQMLLEEKMRKNNKPLEKIGGHTQKKQKKLPVKVTDKTRISALINDDPKKAKRISSHLQTMESGLSRDSALRTVNSKMPFESLKDIMYAKRRARLQREDNTQDRMSTIQKQPRVFESSLPAGPSNPPKMHDLSRTRSCSFELTVTRPPDYSEFLKNPVVNPTFHEIPLPLSLPPILPLQISPVQASNGHQNNFESDRLLTKTTLVSQPTTFSNSEIIQQKRGYMKPHGILRTKKHGFQNLVETVEQTGQIDFDILSLFSKRLKECKLEHLKVSTPQAEQFEQLTGKHSERTKSLKSNVRLEEEASSAELSKFKDNTDLNDLFCDKDSGRKEDDEYDETVPILLNLFSNKETATPVLFDPRIMPESPTPDSVYQLKKASPTQTSIENT</sequence>